<evidence type="ECO:0000256" key="6">
    <source>
        <dbReference type="ARBA" id="ARBA00023136"/>
    </source>
</evidence>
<organism evidence="9 10">
    <name type="scientific">Metabacillus malikii</name>
    <dbReference type="NCBI Taxonomy" id="1504265"/>
    <lineage>
        <taxon>Bacteria</taxon>
        <taxon>Bacillati</taxon>
        <taxon>Bacillota</taxon>
        <taxon>Bacilli</taxon>
        <taxon>Bacillales</taxon>
        <taxon>Bacillaceae</taxon>
        <taxon>Metabacillus</taxon>
    </lineage>
</organism>
<dbReference type="InterPro" id="IPR023090">
    <property type="entry name" value="UPF0702_alpha/beta_dom_sf"/>
</dbReference>
<keyword evidence="3" id="KW-1003">Cell membrane</keyword>
<dbReference type="Pfam" id="PF04239">
    <property type="entry name" value="DUF421"/>
    <property type="match status" value="1"/>
</dbReference>
<proteinExistence type="inferred from homology"/>
<evidence type="ECO:0000256" key="5">
    <source>
        <dbReference type="ARBA" id="ARBA00022989"/>
    </source>
</evidence>
<sequence length="219" mass="25247">MMDMYPSIIGRTIILYFLIIIIFRIMGKREIAELSIFDLVVFLMTAEIAVTSIENHKDPLLHTIIPMLVLLSIQITLAYLSLKSTKLRHILDGKPTVIINRGKVDEHAMRSQRYNIDDLLTQLREKDISSIADVEFAILESSGKLSIIKKDENEKESPMLQMPLIVDGFIQEDHLKLIDKNDNWLKEELEKLGYHDIKKISICTYNNGTFSIDLMDEIK</sequence>
<evidence type="ECO:0000259" key="8">
    <source>
        <dbReference type="Pfam" id="PF04239"/>
    </source>
</evidence>
<dbReference type="InterPro" id="IPR007353">
    <property type="entry name" value="DUF421"/>
</dbReference>
<evidence type="ECO:0000313" key="10">
    <source>
        <dbReference type="Proteomes" id="UP001234495"/>
    </source>
</evidence>
<dbReference type="Gene3D" id="3.30.240.20">
    <property type="entry name" value="bsu07140 like domains"/>
    <property type="match status" value="2"/>
</dbReference>
<accession>A0ABT9ZGY2</accession>
<evidence type="ECO:0000313" key="9">
    <source>
        <dbReference type="EMBL" id="MDQ0231509.1"/>
    </source>
</evidence>
<gene>
    <name evidence="9" type="ORF">J2S19_002792</name>
</gene>
<dbReference type="PANTHER" id="PTHR34582:SF6">
    <property type="entry name" value="UPF0702 TRANSMEMBRANE PROTEIN YCAP"/>
    <property type="match status" value="1"/>
</dbReference>
<reference evidence="9 10" key="1">
    <citation type="submission" date="2023-07" db="EMBL/GenBank/DDBJ databases">
        <title>Genomic Encyclopedia of Type Strains, Phase IV (KMG-IV): sequencing the most valuable type-strain genomes for metagenomic binning, comparative biology and taxonomic classification.</title>
        <authorList>
            <person name="Goeker M."/>
        </authorList>
    </citation>
    <scope>NUCLEOTIDE SEQUENCE [LARGE SCALE GENOMIC DNA]</scope>
    <source>
        <strain evidence="9 10">DSM 29005</strain>
    </source>
</reference>
<evidence type="ECO:0000256" key="4">
    <source>
        <dbReference type="ARBA" id="ARBA00022692"/>
    </source>
</evidence>
<comment type="subcellular location">
    <subcellularLocation>
        <location evidence="1">Cell membrane</location>
        <topology evidence="1">Multi-pass membrane protein</topology>
    </subcellularLocation>
</comment>
<dbReference type="Proteomes" id="UP001234495">
    <property type="component" value="Unassembled WGS sequence"/>
</dbReference>
<keyword evidence="10" id="KW-1185">Reference proteome</keyword>
<dbReference type="PANTHER" id="PTHR34582">
    <property type="entry name" value="UPF0702 TRANSMEMBRANE PROTEIN YCAP"/>
    <property type="match status" value="1"/>
</dbReference>
<keyword evidence="4 7" id="KW-0812">Transmembrane</keyword>
<feature type="transmembrane region" description="Helical" evidence="7">
    <location>
        <begin position="59"/>
        <end position="80"/>
    </location>
</feature>
<feature type="transmembrane region" description="Helical" evidence="7">
    <location>
        <begin position="6"/>
        <end position="27"/>
    </location>
</feature>
<feature type="domain" description="YetF C-terminal" evidence="8">
    <location>
        <begin position="83"/>
        <end position="206"/>
    </location>
</feature>
<keyword evidence="5 7" id="KW-1133">Transmembrane helix</keyword>
<evidence type="ECO:0000256" key="7">
    <source>
        <dbReference type="SAM" id="Phobius"/>
    </source>
</evidence>
<feature type="transmembrane region" description="Helical" evidence="7">
    <location>
        <begin position="34"/>
        <end position="53"/>
    </location>
</feature>
<dbReference type="EMBL" id="JAUSUD010000013">
    <property type="protein sequence ID" value="MDQ0231509.1"/>
    <property type="molecule type" value="Genomic_DNA"/>
</dbReference>
<evidence type="ECO:0000256" key="1">
    <source>
        <dbReference type="ARBA" id="ARBA00004651"/>
    </source>
</evidence>
<comment type="caution">
    <text evidence="9">The sequence shown here is derived from an EMBL/GenBank/DDBJ whole genome shotgun (WGS) entry which is preliminary data.</text>
</comment>
<evidence type="ECO:0000256" key="2">
    <source>
        <dbReference type="ARBA" id="ARBA00006448"/>
    </source>
</evidence>
<keyword evidence="6 7" id="KW-0472">Membrane</keyword>
<name>A0ABT9ZGY2_9BACI</name>
<protein>
    <submittedName>
        <fullName evidence="9">Uncharacterized membrane protein YcaP (DUF421 family)</fullName>
    </submittedName>
</protein>
<evidence type="ECO:0000256" key="3">
    <source>
        <dbReference type="ARBA" id="ARBA00022475"/>
    </source>
</evidence>
<comment type="similarity">
    <text evidence="2">Belongs to the UPF0702 family.</text>
</comment>